<reference evidence="2" key="1">
    <citation type="journal article" date="2018" name="BMC Genomics">
        <title>Genomic insights into host adaptation between the wheat stripe rust pathogen (Puccinia striiformis f. sp. tritici) and the barley stripe rust pathogen (Puccinia striiformis f. sp. hordei).</title>
        <authorList>
            <person name="Xia C."/>
            <person name="Wang M."/>
            <person name="Yin C."/>
            <person name="Cornejo O.E."/>
            <person name="Hulbert S.H."/>
            <person name="Chen X."/>
        </authorList>
    </citation>
    <scope>NUCLEOTIDE SEQUENCE [LARGE SCALE GENOMIC DNA]</scope>
    <source>
        <strain evidence="2">93-210</strain>
    </source>
</reference>
<keyword evidence="2" id="KW-1185">Reference proteome</keyword>
<name>A0ACC0E1P0_9BASI</name>
<gene>
    <name evidence="1" type="ORF">MJO28_011140</name>
</gene>
<evidence type="ECO:0000313" key="1">
    <source>
        <dbReference type="EMBL" id="KAI7943612.1"/>
    </source>
</evidence>
<organism evidence="1 2">
    <name type="scientific">Puccinia striiformis f. sp. tritici</name>
    <dbReference type="NCBI Taxonomy" id="168172"/>
    <lineage>
        <taxon>Eukaryota</taxon>
        <taxon>Fungi</taxon>
        <taxon>Dikarya</taxon>
        <taxon>Basidiomycota</taxon>
        <taxon>Pucciniomycotina</taxon>
        <taxon>Pucciniomycetes</taxon>
        <taxon>Pucciniales</taxon>
        <taxon>Pucciniaceae</taxon>
        <taxon>Puccinia</taxon>
    </lineage>
</organism>
<reference evidence="1 2" key="3">
    <citation type="journal article" date="2022" name="Microbiol. Spectr.">
        <title>Folding features and dynamics of 3D genome architecture in plant fungal pathogens.</title>
        <authorList>
            <person name="Xia C."/>
        </authorList>
    </citation>
    <scope>NUCLEOTIDE SEQUENCE [LARGE SCALE GENOMIC DNA]</scope>
    <source>
        <strain evidence="1 2">93-210</strain>
    </source>
</reference>
<accession>A0ACC0E1P0</accession>
<reference evidence="2" key="2">
    <citation type="journal article" date="2018" name="Mol. Plant Microbe Interact.">
        <title>Genome sequence resources for the wheat stripe rust pathogen (Puccinia striiformis f. sp. tritici) and the barley stripe rust pathogen (Puccinia striiformis f. sp. hordei).</title>
        <authorList>
            <person name="Xia C."/>
            <person name="Wang M."/>
            <person name="Yin C."/>
            <person name="Cornejo O.E."/>
            <person name="Hulbert S.H."/>
            <person name="Chen X."/>
        </authorList>
    </citation>
    <scope>NUCLEOTIDE SEQUENCE [LARGE SCALE GENOMIC DNA]</scope>
    <source>
        <strain evidence="2">93-210</strain>
    </source>
</reference>
<dbReference type="Proteomes" id="UP001060170">
    <property type="component" value="Chromosome 11"/>
</dbReference>
<protein>
    <submittedName>
        <fullName evidence="1">Uncharacterized protein</fullName>
    </submittedName>
</protein>
<proteinExistence type="predicted"/>
<dbReference type="EMBL" id="CM045875">
    <property type="protein sequence ID" value="KAI7943612.1"/>
    <property type="molecule type" value="Genomic_DNA"/>
</dbReference>
<comment type="caution">
    <text evidence="1">The sequence shown here is derived from an EMBL/GenBank/DDBJ whole genome shotgun (WGS) entry which is preliminary data.</text>
</comment>
<sequence>MADLPGKAVNHLSQNNEKFLLSSPKFMIPHRLSPCTLVCHSCGALHWKQEATQDDLKKKDISYTMCCQKNKVTLPSFDPDALEFPPELKQLFVGKSERDHNFQDLTRMYNNTISFTSLGAKVDASTQGPFGINAFRISGALSHRISSIEPDKNKEPGFSQIFVVGDKGLDEASLRVSKAQGKSGDTGRGAALKASTVKFLMDRLNRYNPYAKLYRTSREVLSKTRSKTFKLQGVPRAGCDPKRYNEPTVNEVAVIVKGEGDIIQERQILLHRQDSKLIFISDMHSSYLPLRYPLFFPRGEQQWDDLYRASTSRVNNYKVGCLEWFSYLLFKRNFKFSAILAGRSLLQEFIVDGYVCVERGRLQYIRSHQVQLKADQYVRLVHSIENQKLLRGRSVILPATFIGGPRSMSQLYHDAMAICRRFGPPSLFITMTADPLWREILCELPAGDSSVDHPTIVTRVFHLKVEALIFQIVKMGRLGRVVAYLYTIEFQKRGLPHLHLIVTLCEKDRPKHPEDIDLLVSAEIPDKLEEPRLYALVQKFMLHGPCKGRACWHEKGFYLRRNDGVSVSKHTSTFNNGNIVPFNKFLTLMFECHINVEVPVNTTAIKYLYKYITKGHDRAYMAMNGVDGKTVYADETEKFVDGRYISAPEAAWRLFKFPLSDRFPAVTRLNLHEENEQLVYFRGSQGAEGQIASGSAATTTLTAYFQLNRDNVVGADEVSARTLLYEEIPKYFYWDKPSKSWRPRSRKEGAIGRMYSVAFTAGEKFYLRILLLHRAGCVSFLDLRTVDGVVADDYQGACNLLGLLVNDFLYEEVLREAATLRTGYQLTQFFALICVHSPPSDPSKLFNQHYLNFTDDTTRVSMDHRTSRQLKKKERRVLALFRLEGLLESIGASLATASLKVTQKERELLSELHEEATITESLPTISNRLASNVPRFNKSQKLFYNRIKRLLLNAKAEIFYLDGPGGTGKTFLLNTIIDYALTKAVPFISVASSGVAALLLKNGQTAHSAFKIPIDTAPNSECPIDEDTILATQLTASRLIIWDEIVTIHKNSIEAVDRTLMRLCNSSEPFGGKVVIFSGDFRQILPVVKYNEYPPAEKATIRSSPLWQAITCHKLTENMRLAAALKTNAASVNAGFAKALLLLGEGRRQKGDSAVIPLRNLCLRQFSDQVQMNMALIDFVYPELESVHSGSEASAITYLNERCILAPHNVDVRRINEDITTRLPGSTFTLTSIDTPDPDGFNSLPEECLNRLSPAGLPAHKIIVKVGMPIVVTRNMAIGKGVCNGSRLLLTAVQAGCLVGKLMAGPFAGNEVMLPRCKLQSKAGQKSGLSFYRHQFPIMPAYAMSINKSQGQTLGRVGVYLNSDVFSHGQLYVALSRVSDVSNLLVVNPSFRLGVLNVVKKSIFKKRKGL</sequence>
<evidence type="ECO:0000313" key="2">
    <source>
        <dbReference type="Proteomes" id="UP001060170"/>
    </source>
</evidence>